<name>A0A430A8X6_9ENTE</name>
<dbReference type="OrthoDB" id="9797543at2"/>
<feature type="domain" description="Cytoskeleton protein RodZ-like C-terminal" evidence="2">
    <location>
        <begin position="200"/>
        <end position="266"/>
    </location>
</feature>
<evidence type="ECO:0000259" key="2">
    <source>
        <dbReference type="Pfam" id="PF13464"/>
    </source>
</evidence>
<proteinExistence type="predicted"/>
<dbReference type="EMBL" id="NGJY01000002">
    <property type="protein sequence ID" value="RSU03580.1"/>
    <property type="molecule type" value="Genomic_DNA"/>
</dbReference>
<dbReference type="Pfam" id="PF13464">
    <property type="entry name" value="RodZ_C"/>
    <property type="match status" value="1"/>
</dbReference>
<keyword evidence="1" id="KW-0472">Membrane</keyword>
<dbReference type="RefSeq" id="WP_126831789.1">
    <property type="nucleotide sequence ID" value="NZ_CBCRYB010000001.1"/>
</dbReference>
<organism evidence="3 4">
    <name type="scientific">Vagococcus fessus</name>
    <dbReference type="NCBI Taxonomy" id="120370"/>
    <lineage>
        <taxon>Bacteria</taxon>
        <taxon>Bacillati</taxon>
        <taxon>Bacillota</taxon>
        <taxon>Bacilli</taxon>
        <taxon>Lactobacillales</taxon>
        <taxon>Enterococcaceae</taxon>
        <taxon>Vagococcus</taxon>
    </lineage>
</organism>
<feature type="transmembrane region" description="Helical" evidence="1">
    <location>
        <begin position="112"/>
        <end position="133"/>
    </location>
</feature>
<dbReference type="PANTHER" id="PTHR34475:SF1">
    <property type="entry name" value="CYTOSKELETON PROTEIN RODZ"/>
    <property type="match status" value="1"/>
</dbReference>
<accession>A0A430A8X6</accession>
<dbReference type="CDD" id="cd00093">
    <property type="entry name" value="HTH_XRE"/>
    <property type="match status" value="1"/>
</dbReference>
<dbReference type="Gene3D" id="1.10.260.40">
    <property type="entry name" value="lambda repressor-like DNA-binding domains"/>
    <property type="match status" value="1"/>
</dbReference>
<reference evidence="3 4" key="1">
    <citation type="submission" date="2017-05" db="EMBL/GenBank/DDBJ databases">
        <title>Vagococcus spp. assemblies.</title>
        <authorList>
            <person name="Gulvik C.A."/>
        </authorList>
    </citation>
    <scope>NUCLEOTIDE SEQUENCE [LARGE SCALE GENOMIC DNA]</scope>
    <source>
        <strain evidence="3 4">CCUG 41755</strain>
    </source>
</reference>
<gene>
    <name evidence="3" type="ORF">CBF31_07665</name>
</gene>
<evidence type="ECO:0000313" key="3">
    <source>
        <dbReference type="EMBL" id="RSU03580.1"/>
    </source>
</evidence>
<dbReference type="Proteomes" id="UP000287101">
    <property type="component" value="Unassembled WGS sequence"/>
</dbReference>
<keyword evidence="4" id="KW-1185">Reference proteome</keyword>
<dbReference type="AlphaFoldDB" id="A0A430A8X6"/>
<sequence length="273" mass="30665">MRTIGDILRKARIEKGLTIEELQQATKIQTRYLELIEANKFDELPGDYYARSFIRQYANEVGEDGDYLADRFDGVVVADNVAVEVTEVEEERSDLSRERYSDRKPNVVKSNLPMLLLFAVAAFIIFGIGFLTLRSTDDEPLIEKADKVVVKKKEPIKKADVEESPDDLDINFDSQEGYNVTMTVSNAEGPLDLEFIGKDARCWIGVMIDGEYVYDQTLEAGETGETTLPDGTTQARIVLGNISNAEVKINGQELEFNPEGDEAVKRNIKLLIE</sequence>
<comment type="caution">
    <text evidence="3">The sequence shown here is derived from an EMBL/GenBank/DDBJ whole genome shotgun (WGS) entry which is preliminary data.</text>
</comment>
<protein>
    <recommendedName>
        <fullName evidence="2">Cytoskeleton protein RodZ-like C-terminal domain-containing protein</fullName>
    </recommendedName>
</protein>
<keyword evidence="1" id="KW-0812">Transmembrane</keyword>
<dbReference type="Pfam" id="PF13413">
    <property type="entry name" value="HTH_25"/>
    <property type="match status" value="1"/>
</dbReference>
<evidence type="ECO:0000313" key="4">
    <source>
        <dbReference type="Proteomes" id="UP000287101"/>
    </source>
</evidence>
<keyword evidence="1" id="KW-1133">Transmembrane helix</keyword>
<dbReference type="InterPro" id="IPR001387">
    <property type="entry name" value="Cro/C1-type_HTH"/>
</dbReference>
<dbReference type="InterPro" id="IPR025194">
    <property type="entry name" value="RodZ-like_C"/>
</dbReference>
<dbReference type="SUPFAM" id="SSF47413">
    <property type="entry name" value="lambda repressor-like DNA-binding domains"/>
    <property type="match status" value="1"/>
</dbReference>
<dbReference type="PANTHER" id="PTHR34475">
    <property type="match status" value="1"/>
</dbReference>
<evidence type="ECO:0000256" key="1">
    <source>
        <dbReference type="SAM" id="Phobius"/>
    </source>
</evidence>
<dbReference type="InterPro" id="IPR010982">
    <property type="entry name" value="Lambda_DNA-bd_dom_sf"/>
</dbReference>
<dbReference type="InterPro" id="IPR050400">
    <property type="entry name" value="Bact_Cytoskel_RodZ"/>
</dbReference>
<dbReference type="GO" id="GO:0003677">
    <property type="term" value="F:DNA binding"/>
    <property type="evidence" value="ECO:0007669"/>
    <property type="project" value="InterPro"/>
</dbReference>